<dbReference type="EMBL" id="AP014612">
    <property type="protein sequence ID" value="BAQ23634.1"/>
    <property type="molecule type" value="Genomic_DNA"/>
</dbReference>
<sequence length="76" mass="9135">MTNYVDDLILLAKKAYFSDFLFRNLEVYLNEYVEIASERIGFENEIEFVYDNIRTEIKQKLCIKKIQCLITKVNLF</sequence>
<reference evidence="1 2" key="1">
    <citation type="journal article" date="2016" name="Microbiol. Immunol.">
        <title>Complete genome sequence of Streptococcus troglodytae TKU31 isolated from the oral cavity of a chimpanzee (Pan troglodytes).</title>
        <authorList>
            <person name="Okamoto M."/>
            <person name="Naito M."/>
            <person name="Miyanohara M."/>
            <person name="Imai S."/>
            <person name="Nomura Y."/>
            <person name="Saito W."/>
            <person name="Momoi Y."/>
            <person name="Takada K."/>
            <person name="Miyabe-Nishiwaki T."/>
            <person name="Tomonaga M."/>
            <person name="Hanada N."/>
        </authorList>
    </citation>
    <scope>NUCLEOTIDE SEQUENCE [LARGE SCALE GENOMIC DNA]</scope>
    <source>
        <strain evidence="2">TKU 31</strain>
    </source>
</reference>
<accession>A0A1L7LHE3</accession>
<name>A0A1L7LHE3_9STRE</name>
<gene>
    <name evidence="1" type="ORF">SRT_03730</name>
</gene>
<keyword evidence="2" id="KW-1185">Reference proteome</keyword>
<dbReference type="AlphaFoldDB" id="A0A1L7LHE3"/>
<dbReference type="Proteomes" id="UP000217758">
    <property type="component" value="Chromosome"/>
</dbReference>
<protein>
    <submittedName>
        <fullName evidence="1">Uncharacterized protein</fullName>
    </submittedName>
</protein>
<dbReference type="KEGG" id="strg:SRT_03730"/>
<organism evidence="1 2">
    <name type="scientific">Streptococcus troglodytae</name>
    <dbReference type="NCBI Taxonomy" id="1111760"/>
    <lineage>
        <taxon>Bacteria</taxon>
        <taxon>Bacillati</taxon>
        <taxon>Bacillota</taxon>
        <taxon>Bacilli</taxon>
        <taxon>Lactobacillales</taxon>
        <taxon>Streptococcaceae</taxon>
        <taxon>Streptococcus</taxon>
    </lineage>
</organism>
<proteinExistence type="predicted"/>
<evidence type="ECO:0000313" key="2">
    <source>
        <dbReference type="Proteomes" id="UP000217758"/>
    </source>
</evidence>
<evidence type="ECO:0000313" key="1">
    <source>
        <dbReference type="EMBL" id="BAQ23634.1"/>
    </source>
</evidence>